<keyword evidence="3" id="KW-0560">Oxidoreductase</keyword>
<dbReference type="Proteomes" id="UP000295188">
    <property type="component" value="Unassembled WGS sequence"/>
</dbReference>
<dbReference type="CDD" id="cd02221">
    <property type="entry name" value="cupin_TM1287-like"/>
    <property type="match status" value="1"/>
</dbReference>
<keyword evidence="3" id="KW-0223">Dioxygenase</keyword>
<dbReference type="EMBL" id="SMAA01000013">
    <property type="protein sequence ID" value="TCS77784.1"/>
    <property type="molecule type" value="Genomic_DNA"/>
</dbReference>
<evidence type="ECO:0000259" key="2">
    <source>
        <dbReference type="Pfam" id="PF07883"/>
    </source>
</evidence>
<dbReference type="OrthoDB" id="9797047at2"/>
<proteinExistence type="predicted"/>
<dbReference type="InterPro" id="IPR051610">
    <property type="entry name" value="GPI/OXD"/>
</dbReference>
<dbReference type="PANTHER" id="PTHR35848">
    <property type="entry name" value="OXALATE-BINDING PROTEIN"/>
    <property type="match status" value="1"/>
</dbReference>
<dbReference type="InterPro" id="IPR013096">
    <property type="entry name" value="Cupin_2"/>
</dbReference>
<dbReference type="GO" id="GO:0051213">
    <property type="term" value="F:dioxygenase activity"/>
    <property type="evidence" value="ECO:0007669"/>
    <property type="project" value="UniProtKB-KW"/>
</dbReference>
<dbReference type="InterPro" id="IPR011051">
    <property type="entry name" value="RmlC_Cupin_sf"/>
</dbReference>
<dbReference type="InterPro" id="IPR014710">
    <property type="entry name" value="RmlC-like_jellyroll"/>
</dbReference>
<keyword evidence="1" id="KW-0479">Metal-binding</keyword>
<dbReference type="SUPFAM" id="SSF51182">
    <property type="entry name" value="RmlC-like cupins"/>
    <property type="match status" value="1"/>
</dbReference>
<organism evidence="3 4">
    <name type="scientific">Pectinatus cerevisiiphilus</name>
    <dbReference type="NCBI Taxonomy" id="86956"/>
    <lineage>
        <taxon>Bacteria</taxon>
        <taxon>Bacillati</taxon>
        <taxon>Bacillota</taxon>
        <taxon>Negativicutes</taxon>
        <taxon>Selenomonadales</taxon>
        <taxon>Selenomonadaceae</taxon>
        <taxon>Pectinatus</taxon>
    </lineage>
</organism>
<evidence type="ECO:0000313" key="4">
    <source>
        <dbReference type="Proteomes" id="UP000295188"/>
    </source>
</evidence>
<gene>
    <name evidence="3" type="ORF">EDC37_11321</name>
</gene>
<comment type="caution">
    <text evidence="3">The sequence shown here is derived from an EMBL/GenBank/DDBJ whole genome shotgun (WGS) entry which is preliminary data.</text>
</comment>
<keyword evidence="4" id="KW-1185">Reference proteome</keyword>
<dbReference type="PANTHER" id="PTHR35848:SF6">
    <property type="entry name" value="CUPIN TYPE-2 DOMAIN-CONTAINING PROTEIN"/>
    <property type="match status" value="1"/>
</dbReference>
<dbReference type="Gene3D" id="2.60.120.10">
    <property type="entry name" value="Jelly Rolls"/>
    <property type="match status" value="1"/>
</dbReference>
<dbReference type="GO" id="GO:0046872">
    <property type="term" value="F:metal ion binding"/>
    <property type="evidence" value="ECO:0007669"/>
    <property type="project" value="UniProtKB-KW"/>
</dbReference>
<reference evidence="3 4" key="1">
    <citation type="submission" date="2019-03" db="EMBL/GenBank/DDBJ databases">
        <title>Genomic Encyclopedia of Type Strains, Phase IV (KMG-IV): sequencing the most valuable type-strain genomes for metagenomic binning, comparative biology and taxonomic classification.</title>
        <authorList>
            <person name="Goeker M."/>
        </authorList>
    </citation>
    <scope>NUCLEOTIDE SEQUENCE [LARGE SCALE GENOMIC DNA]</scope>
    <source>
        <strain evidence="3 4">DSM 20467</strain>
    </source>
</reference>
<evidence type="ECO:0000256" key="1">
    <source>
        <dbReference type="ARBA" id="ARBA00022723"/>
    </source>
</evidence>
<dbReference type="Pfam" id="PF07883">
    <property type="entry name" value="Cupin_2"/>
    <property type="match status" value="1"/>
</dbReference>
<feature type="domain" description="Cupin type-2" evidence="2">
    <location>
        <begin position="42"/>
        <end position="108"/>
    </location>
</feature>
<evidence type="ECO:0000313" key="3">
    <source>
        <dbReference type="EMBL" id="TCS77784.1"/>
    </source>
</evidence>
<name>A0A4R3K4S6_9FIRM</name>
<protein>
    <submittedName>
        <fullName evidence="3">Quercetin dioxygenase-like cupin family protein</fullName>
    </submittedName>
</protein>
<sequence>MLMKKQEVIRAEKKAGGKGHILIEKLLTPAEMKGKCEMFAKVTLEPGCSLGYHQHKGNNETYHIIAGTGLYNDNGREITVKEGDTTFCPEGEYHGIENTADNDLVFMALIINE</sequence>
<dbReference type="RefSeq" id="WP_132550516.1">
    <property type="nucleotide sequence ID" value="NZ_SMAA01000013.1"/>
</dbReference>
<accession>A0A4R3K4S6</accession>
<dbReference type="AlphaFoldDB" id="A0A4R3K4S6"/>